<sequence>MNIDPPYCLSPSGKLQRQPWSEVVIILLTIERGRVQYGGRNAEEGETAELRHTSRDITLQLSRGVVFGASSREQEFCRLELAVGAVSTQASHDSLACYHDGRPSSRAVRSPSKQTYR</sequence>
<dbReference type="Proteomes" id="UP000762676">
    <property type="component" value="Unassembled WGS sequence"/>
</dbReference>
<evidence type="ECO:0000313" key="2">
    <source>
        <dbReference type="EMBL" id="GFR75817.1"/>
    </source>
</evidence>
<keyword evidence="3" id="KW-1185">Reference proteome</keyword>
<feature type="region of interest" description="Disordered" evidence="1">
    <location>
        <begin position="95"/>
        <end position="117"/>
    </location>
</feature>
<evidence type="ECO:0000313" key="3">
    <source>
        <dbReference type="Proteomes" id="UP000762676"/>
    </source>
</evidence>
<proteinExistence type="predicted"/>
<accession>A0AAV4FQQ2</accession>
<dbReference type="EMBL" id="BMAT01007981">
    <property type="protein sequence ID" value="GFR75817.1"/>
    <property type="molecule type" value="Genomic_DNA"/>
</dbReference>
<comment type="caution">
    <text evidence="2">The sequence shown here is derived from an EMBL/GenBank/DDBJ whole genome shotgun (WGS) entry which is preliminary data.</text>
</comment>
<gene>
    <name evidence="2" type="ORF">ElyMa_003930800</name>
</gene>
<evidence type="ECO:0000256" key="1">
    <source>
        <dbReference type="SAM" id="MobiDB-lite"/>
    </source>
</evidence>
<protein>
    <recommendedName>
        <fullName evidence="4">Pirin N-terminal domain-containing protein</fullName>
    </recommendedName>
</protein>
<name>A0AAV4FQQ2_9GAST</name>
<evidence type="ECO:0008006" key="4">
    <source>
        <dbReference type="Google" id="ProtNLM"/>
    </source>
</evidence>
<dbReference type="AlphaFoldDB" id="A0AAV4FQQ2"/>
<organism evidence="2 3">
    <name type="scientific">Elysia marginata</name>
    <dbReference type="NCBI Taxonomy" id="1093978"/>
    <lineage>
        <taxon>Eukaryota</taxon>
        <taxon>Metazoa</taxon>
        <taxon>Spiralia</taxon>
        <taxon>Lophotrochozoa</taxon>
        <taxon>Mollusca</taxon>
        <taxon>Gastropoda</taxon>
        <taxon>Heterobranchia</taxon>
        <taxon>Euthyneura</taxon>
        <taxon>Panpulmonata</taxon>
        <taxon>Sacoglossa</taxon>
        <taxon>Placobranchoidea</taxon>
        <taxon>Plakobranchidae</taxon>
        <taxon>Elysia</taxon>
    </lineage>
</organism>
<reference evidence="2 3" key="1">
    <citation type="journal article" date="2021" name="Elife">
        <title>Chloroplast acquisition without the gene transfer in kleptoplastic sea slugs, Plakobranchus ocellatus.</title>
        <authorList>
            <person name="Maeda T."/>
            <person name="Takahashi S."/>
            <person name="Yoshida T."/>
            <person name="Shimamura S."/>
            <person name="Takaki Y."/>
            <person name="Nagai Y."/>
            <person name="Toyoda A."/>
            <person name="Suzuki Y."/>
            <person name="Arimoto A."/>
            <person name="Ishii H."/>
            <person name="Satoh N."/>
            <person name="Nishiyama T."/>
            <person name="Hasebe M."/>
            <person name="Maruyama T."/>
            <person name="Minagawa J."/>
            <person name="Obokata J."/>
            <person name="Shigenobu S."/>
        </authorList>
    </citation>
    <scope>NUCLEOTIDE SEQUENCE [LARGE SCALE GENOMIC DNA]</scope>
</reference>